<dbReference type="AlphaFoldDB" id="A0A4S3ZUL9"/>
<reference evidence="5 6" key="1">
    <citation type="submission" date="2019-04" db="EMBL/GenBank/DDBJ databases">
        <title>Flavobacterium sp. nov. isolated from construction timber.</title>
        <authorList>
            <person name="Lin S.-Y."/>
            <person name="Chang C.-T."/>
            <person name="Young C.-C."/>
        </authorList>
    </citation>
    <scope>NUCLEOTIDE SEQUENCE [LARGE SCALE GENOMIC DNA]</scope>
    <source>
        <strain evidence="5 6">CC-CTC003</strain>
    </source>
</reference>
<name>A0A4S3ZUL9_9FLAO</name>
<dbReference type="SUPFAM" id="SSF55486">
    <property type="entry name" value="Metalloproteases ('zincins'), catalytic domain"/>
    <property type="match status" value="1"/>
</dbReference>
<dbReference type="OrthoDB" id="1182309at2"/>
<dbReference type="CDD" id="cd00041">
    <property type="entry name" value="CUB"/>
    <property type="match status" value="1"/>
</dbReference>
<feature type="signal peptide" evidence="3">
    <location>
        <begin position="1"/>
        <end position="23"/>
    </location>
</feature>
<dbReference type="Gene3D" id="2.60.40.10">
    <property type="entry name" value="Immunoglobulins"/>
    <property type="match status" value="1"/>
</dbReference>
<dbReference type="InterPro" id="IPR000859">
    <property type="entry name" value="CUB_dom"/>
</dbReference>
<comment type="caution">
    <text evidence="5">The sequence shown here is derived from an EMBL/GenBank/DDBJ whole genome shotgun (WGS) entry which is preliminary data.</text>
</comment>
<dbReference type="NCBIfam" id="TIGR04183">
    <property type="entry name" value="Por_Secre_tail"/>
    <property type="match status" value="1"/>
</dbReference>
<protein>
    <submittedName>
        <fullName evidence="5">T9SS type A sorting domain-containing protein</fullName>
    </submittedName>
</protein>
<dbReference type="Pfam" id="PF13688">
    <property type="entry name" value="Reprolysin_5"/>
    <property type="match status" value="1"/>
</dbReference>
<dbReference type="InterPro" id="IPR013783">
    <property type="entry name" value="Ig-like_fold"/>
</dbReference>
<dbReference type="GO" id="GO:0006508">
    <property type="term" value="P:proteolysis"/>
    <property type="evidence" value="ECO:0007669"/>
    <property type="project" value="InterPro"/>
</dbReference>
<evidence type="ECO:0000313" key="6">
    <source>
        <dbReference type="Proteomes" id="UP000307507"/>
    </source>
</evidence>
<keyword evidence="2" id="KW-1015">Disulfide bond</keyword>
<dbReference type="CDD" id="cd00063">
    <property type="entry name" value="FN3"/>
    <property type="match status" value="1"/>
</dbReference>
<evidence type="ECO:0000256" key="1">
    <source>
        <dbReference type="ARBA" id="ARBA00022729"/>
    </source>
</evidence>
<dbReference type="PANTHER" id="PTHR11905">
    <property type="entry name" value="ADAM A DISINTEGRIN AND METALLOPROTEASE DOMAIN"/>
    <property type="match status" value="1"/>
</dbReference>
<keyword evidence="1 3" id="KW-0732">Signal</keyword>
<dbReference type="GO" id="GO:0004222">
    <property type="term" value="F:metalloendopeptidase activity"/>
    <property type="evidence" value="ECO:0007669"/>
    <property type="project" value="InterPro"/>
</dbReference>
<dbReference type="InterPro" id="IPR003961">
    <property type="entry name" value="FN3_dom"/>
</dbReference>
<dbReference type="PROSITE" id="PS50215">
    <property type="entry name" value="ADAM_MEPRO"/>
    <property type="match status" value="1"/>
</dbReference>
<proteinExistence type="predicted"/>
<sequence>MKKFTLFLALLTGLTVFSQNRVAQRVAELRSQNTDFKKFSVLEASTKTPGKEIARVVNDASFAIIKEAAVNEIVSKKPNAIELNLPYHNETVTLQLYRVDILAEGFHLDTDKGKNIIYEPGVYYRGIVKGDSNSLVSFNFFKGELNGIASSSKLSNLTVGKLDKKGNKTDYIIYEDQKMNVTHDFECATDDRVEEFKSAPTTPSASPASNKCVTVYFEIDYNLYQSNGSNTTTTSNWMTSVFNNVQTLYNNDGITTALKSVYIWTTEDPYEGVGNSSGDYLAKFNAVRPVFDGDVGQLVGIDPGGLGGVAVTIGGLCTANNYCYSDVNFSYSTVPTYSWTVQVVTHELGHLLGSRHTHACVWNGNNTAIDNCAPAALGSTSEGYNCMTSPPTIPSSSVKGTIMSYCHLVSGVGISFNNGFGPQPSAAILNHVDSRTCLSTDCINTCINTVMDINSTMGAGNTSAVITWSDAGSATSWQIVVFPYSGTAGQYTTVGTNSYTAQNLTPNTYYRVRIRPVCGLGMTSLARDFILLTGADYCNGIQLTDTGGTFGQYGNNQVFVRTLIPNLANNKVKLTFTAFRLEDGYDFLYIYNGSSTEAPLVGGAGLTGLTLPAPIESTAADGALTMKFVSDGGVTEAGWVATTSCTPSLGLEDAVYMDYSYYPNPVNGFVNIASKDAITEIQVFNVQGQLLYNSQLNDLTTKVDMTAYATGTYLFKMKINNQTVNFKVVKL</sequence>
<organism evidence="5 6">
    <name type="scientific">Flavobacterium supellecticarium</name>
    <dbReference type="NCBI Taxonomy" id="2565924"/>
    <lineage>
        <taxon>Bacteria</taxon>
        <taxon>Pseudomonadati</taxon>
        <taxon>Bacteroidota</taxon>
        <taxon>Flavobacteriia</taxon>
        <taxon>Flavobacteriales</taxon>
        <taxon>Flavobacteriaceae</taxon>
        <taxon>Flavobacterium</taxon>
    </lineage>
</organism>
<dbReference type="InterPro" id="IPR024079">
    <property type="entry name" value="MetalloPept_cat_dom_sf"/>
</dbReference>
<feature type="chain" id="PRO_5020862907" evidence="3">
    <location>
        <begin position="24"/>
        <end position="731"/>
    </location>
</feature>
<dbReference type="InterPro" id="IPR001590">
    <property type="entry name" value="Peptidase_M12B"/>
</dbReference>
<dbReference type="EMBL" id="SSNZ01000005">
    <property type="protein sequence ID" value="THF49477.1"/>
    <property type="molecule type" value="Genomic_DNA"/>
</dbReference>
<dbReference type="Gene3D" id="3.40.390.10">
    <property type="entry name" value="Collagenase (Catalytic Domain)"/>
    <property type="match status" value="1"/>
</dbReference>
<evidence type="ECO:0000259" key="4">
    <source>
        <dbReference type="PROSITE" id="PS50215"/>
    </source>
</evidence>
<dbReference type="RefSeq" id="WP_136403484.1">
    <property type="nucleotide sequence ID" value="NZ_SSNZ01000005.1"/>
</dbReference>
<dbReference type="InterPro" id="IPR036116">
    <property type="entry name" value="FN3_sf"/>
</dbReference>
<dbReference type="InterPro" id="IPR035914">
    <property type="entry name" value="Sperma_CUB_dom_sf"/>
</dbReference>
<dbReference type="SUPFAM" id="SSF49265">
    <property type="entry name" value="Fibronectin type III"/>
    <property type="match status" value="1"/>
</dbReference>
<evidence type="ECO:0000313" key="5">
    <source>
        <dbReference type="EMBL" id="THF49477.1"/>
    </source>
</evidence>
<feature type="domain" description="Peptidase M12B" evidence="4">
    <location>
        <begin position="211"/>
        <end position="406"/>
    </location>
</feature>
<keyword evidence="6" id="KW-1185">Reference proteome</keyword>
<accession>A0A4S3ZUL9</accession>
<dbReference type="InterPro" id="IPR026444">
    <property type="entry name" value="Secre_tail"/>
</dbReference>
<dbReference type="PANTHER" id="PTHR11905:SF247">
    <property type="entry name" value="PEPTIDASE M12B DOMAIN-CONTAINING PROTEIN"/>
    <property type="match status" value="1"/>
</dbReference>
<gene>
    <name evidence="5" type="ORF">E6C50_12070</name>
</gene>
<dbReference type="Pfam" id="PF00431">
    <property type="entry name" value="CUB"/>
    <property type="match status" value="1"/>
</dbReference>
<dbReference type="SUPFAM" id="SSF49854">
    <property type="entry name" value="Spermadhesin, CUB domain"/>
    <property type="match status" value="1"/>
</dbReference>
<dbReference type="SMART" id="SM00042">
    <property type="entry name" value="CUB"/>
    <property type="match status" value="1"/>
</dbReference>
<dbReference type="Pfam" id="PF18962">
    <property type="entry name" value="Por_Secre_tail"/>
    <property type="match status" value="1"/>
</dbReference>
<dbReference type="Proteomes" id="UP000307507">
    <property type="component" value="Unassembled WGS sequence"/>
</dbReference>
<evidence type="ECO:0000256" key="2">
    <source>
        <dbReference type="ARBA" id="ARBA00023157"/>
    </source>
</evidence>
<dbReference type="Gene3D" id="2.60.120.290">
    <property type="entry name" value="Spermadhesin, CUB domain"/>
    <property type="match status" value="1"/>
</dbReference>
<evidence type="ECO:0000256" key="3">
    <source>
        <dbReference type="SAM" id="SignalP"/>
    </source>
</evidence>